<evidence type="ECO:0000256" key="1">
    <source>
        <dbReference type="ARBA" id="ARBA00022443"/>
    </source>
</evidence>
<dbReference type="PROSITE" id="PS00478">
    <property type="entry name" value="LIM_DOMAIN_1"/>
    <property type="match status" value="1"/>
</dbReference>
<evidence type="ECO:0000256" key="2">
    <source>
        <dbReference type="ARBA" id="ARBA00022723"/>
    </source>
</evidence>
<dbReference type="Pfam" id="PF14604">
    <property type="entry name" value="SH3_9"/>
    <property type="match status" value="1"/>
</dbReference>
<dbReference type="FunFam" id="2.30.30.40:FF:000007">
    <property type="entry name" value="nebulin isoform X1"/>
    <property type="match status" value="1"/>
</dbReference>
<dbReference type="EnsemblMetazoa" id="XM_011682125">
    <property type="protein sequence ID" value="XP_011680427"/>
    <property type="gene ID" value="LOC592472"/>
</dbReference>
<dbReference type="PROSITE" id="PS51216">
    <property type="entry name" value="NEBULIN"/>
    <property type="match status" value="1"/>
</dbReference>
<dbReference type="Pfam" id="PF00412">
    <property type="entry name" value="LIM"/>
    <property type="match status" value="1"/>
</dbReference>
<organism evidence="11 12">
    <name type="scientific">Strongylocentrotus purpuratus</name>
    <name type="common">Purple sea urchin</name>
    <dbReference type="NCBI Taxonomy" id="7668"/>
    <lineage>
        <taxon>Eukaryota</taxon>
        <taxon>Metazoa</taxon>
        <taxon>Echinodermata</taxon>
        <taxon>Eleutherozoa</taxon>
        <taxon>Echinozoa</taxon>
        <taxon>Echinoidea</taxon>
        <taxon>Euechinoidea</taxon>
        <taxon>Echinacea</taxon>
        <taxon>Camarodonta</taxon>
        <taxon>Echinidea</taxon>
        <taxon>Strongylocentrotidae</taxon>
        <taxon>Strongylocentrotus</taxon>
    </lineage>
</organism>
<dbReference type="InterPro" id="IPR000900">
    <property type="entry name" value="Nebulin_repeat"/>
</dbReference>
<feature type="compositionally biased region" description="Low complexity" evidence="8">
    <location>
        <begin position="225"/>
        <end position="241"/>
    </location>
</feature>
<dbReference type="PANTHER" id="PTHR46218">
    <property type="entry name" value="LASP"/>
    <property type="match status" value="1"/>
</dbReference>
<keyword evidence="3" id="KW-0677">Repeat</keyword>
<dbReference type="InterPro" id="IPR036028">
    <property type="entry name" value="SH3-like_dom_sf"/>
</dbReference>
<dbReference type="GO" id="GO:0051015">
    <property type="term" value="F:actin filament binding"/>
    <property type="evidence" value="ECO:0000318"/>
    <property type="project" value="GO_Central"/>
</dbReference>
<dbReference type="SMART" id="SM00326">
    <property type="entry name" value="SH3"/>
    <property type="match status" value="1"/>
</dbReference>
<dbReference type="CTD" id="3927"/>
<dbReference type="FunCoup" id="A0A7M7HM81">
    <property type="interactions" value="2224"/>
</dbReference>
<dbReference type="SUPFAM" id="SSF57716">
    <property type="entry name" value="Glucocorticoid receptor-like (DNA-binding domain)"/>
    <property type="match status" value="1"/>
</dbReference>
<keyword evidence="4 6" id="KW-0862">Zinc</keyword>
<dbReference type="PRINTS" id="PR00452">
    <property type="entry name" value="SH3DOMAIN"/>
</dbReference>
<feature type="domain" description="SH3" evidence="9">
    <location>
        <begin position="241"/>
        <end position="300"/>
    </location>
</feature>
<keyword evidence="12" id="KW-1185">Reference proteome</keyword>
<dbReference type="OrthoDB" id="5971719at2759"/>
<dbReference type="PANTHER" id="PTHR46218:SF4">
    <property type="entry name" value="LIM AND SH3 DOMAIN PROTEIN LASP"/>
    <property type="match status" value="1"/>
</dbReference>
<dbReference type="InterPro" id="IPR001781">
    <property type="entry name" value="Znf_LIM"/>
</dbReference>
<dbReference type="Gene3D" id="2.30.30.40">
    <property type="entry name" value="SH3 Domains"/>
    <property type="match status" value="1"/>
</dbReference>
<protein>
    <submittedName>
        <fullName evidence="11">Uncharacterized protein</fullName>
    </submittedName>
</protein>
<proteinExistence type="predicted"/>
<dbReference type="SMART" id="SM00132">
    <property type="entry name" value="LIM"/>
    <property type="match status" value="1"/>
</dbReference>
<dbReference type="GO" id="GO:0005737">
    <property type="term" value="C:cytoplasm"/>
    <property type="evidence" value="ECO:0007669"/>
    <property type="project" value="UniProtKB-ARBA"/>
</dbReference>
<evidence type="ECO:0000313" key="12">
    <source>
        <dbReference type="Proteomes" id="UP000007110"/>
    </source>
</evidence>
<accession>A0A7M7HM81</accession>
<dbReference type="AlphaFoldDB" id="A0A7M7HM81"/>
<feature type="domain" description="LIM zinc-binding" evidence="10">
    <location>
        <begin position="3"/>
        <end position="63"/>
    </location>
</feature>
<dbReference type="PROSITE" id="PS50023">
    <property type="entry name" value="LIM_DOMAIN_2"/>
    <property type="match status" value="1"/>
</dbReference>
<keyword evidence="5 6" id="KW-0440">LIM domain</keyword>
<dbReference type="GeneID" id="592472"/>
<name>A0A7M7HM81_STRPU</name>
<dbReference type="Pfam" id="PF00880">
    <property type="entry name" value="Nebulin"/>
    <property type="match status" value="2"/>
</dbReference>
<dbReference type="SUPFAM" id="SSF50044">
    <property type="entry name" value="SH3-domain"/>
    <property type="match status" value="1"/>
</dbReference>
<evidence type="ECO:0000259" key="9">
    <source>
        <dbReference type="PROSITE" id="PS50002"/>
    </source>
</evidence>
<dbReference type="Proteomes" id="UP000007110">
    <property type="component" value="Unassembled WGS sequence"/>
</dbReference>
<dbReference type="InParanoid" id="A0A7M7HM81"/>
<reference evidence="11" key="2">
    <citation type="submission" date="2021-01" db="UniProtKB">
        <authorList>
            <consortium name="EnsemblMetazoa"/>
        </authorList>
    </citation>
    <scope>IDENTIFICATION</scope>
</reference>
<dbReference type="InterPro" id="IPR051759">
    <property type="entry name" value="LIM-SH3_domain_protein"/>
</dbReference>
<evidence type="ECO:0000313" key="11">
    <source>
        <dbReference type="EnsemblMetazoa" id="XP_011680427"/>
    </source>
</evidence>
<dbReference type="PROSITE" id="PS50002">
    <property type="entry name" value="SH3"/>
    <property type="match status" value="1"/>
</dbReference>
<dbReference type="FunFam" id="2.10.110.10:FF:000087">
    <property type="entry name" value="LIM zinc-binding domain-containing Nebulette"/>
    <property type="match status" value="1"/>
</dbReference>
<evidence type="ECO:0000256" key="6">
    <source>
        <dbReference type="PROSITE-ProRule" id="PRU00125"/>
    </source>
</evidence>
<reference evidence="12" key="1">
    <citation type="submission" date="2015-02" db="EMBL/GenBank/DDBJ databases">
        <title>Genome sequencing for Strongylocentrotus purpuratus.</title>
        <authorList>
            <person name="Murali S."/>
            <person name="Liu Y."/>
            <person name="Vee V."/>
            <person name="English A."/>
            <person name="Wang M."/>
            <person name="Skinner E."/>
            <person name="Han Y."/>
            <person name="Muzny D.M."/>
            <person name="Worley K.C."/>
            <person name="Gibbs R.A."/>
        </authorList>
    </citation>
    <scope>NUCLEOTIDE SEQUENCE</scope>
</reference>
<evidence type="ECO:0000256" key="3">
    <source>
        <dbReference type="ARBA" id="ARBA00022737"/>
    </source>
</evidence>
<dbReference type="RefSeq" id="XP_011680427.2">
    <property type="nucleotide sequence ID" value="XM_011682125.2"/>
</dbReference>
<dbReference type="InterPro" id="IPR001452">
    <property type="entry name" value="SH3_domain"/>
</dbReference>
<evidence type="ECO:0000256" key="4">
    <source>
        <dbReference type="ARBA" id="ARBA00022833"/>
    </source>
</evidence>
<feature type="region of interest" description="Disordered" evidence="8">
    <location>
        <begin position="212"/>
        <end position="241"/>
    </location>
</feature>
<dbReference type="GO" id="GO:0046872">
    <property type="term" value="F:metal ion binding"/>
    <property type="evidence" value="ECO:0007669"/>
    <property type="project" value="UniProtKB-KW"/>
</dbReference>
<evidence type="ECO:0000256" key="8">
    <source>
        <dbReference type="SAM" id="MobiDB-lite"/>
    </source>
</evidence>
<evidence type="ECO:0000256" key="5">
    <source>
        <dbReference type="ARBA" id="ARBA00023038"/>
    </source>
</evidence>
<dbReference type="CDD" id="cd09447">
    <property type="entry name" value="LIM_LASP"/>
    <property type="match status" value="1"/>
</dbReference>
<dbReference type="CDD" id="cd11789">
    <property type="entry name" value="SH3_Nebulin_family_C"/>
    <property type="match status" value="1"/>
</dbReference>
<feature type="region of interest" description="Disordered" evidence="8">
    <location>
        <begin position="124"/>
        <end position="148"/>
    </location>
</feature>
<dbReference type="GO" id="GO:0005925">
    <property type="term" value="C:focal adhesion"/>
    <property type="evidence" value="ECO:0000318"/>
    <property type="project" value="GO_Central"/>
</dbReference>
<evidence type="ECO:0000259" key="10">
    <source>
        <dbReference type="PROSITE" id="PS50023"/>
    </source>
</evidence>
<keyword evidence="1 7" id="KW-0728">SH3 domain</keyword>
<sequence length="300" mass="34201">MNPPCARCKKTVYPTEKLVCLDKSWHKGCFTCESCGMTLNMKNYKGYDKLPYCHAHYPTTKFTTVADTPENRRLAKNTKTQSQVEYQKQFVQDKGCKISVADDPETVRARRNTQNQSAVMYTGQLQQREQSEQHRPAPEAGTVRKGNIHVRQNDIESVPDPAQLPVTHHYQPPTSPDDYDPVHQFESVTGFSFTRLTQRSYQTRLEWTYSGPPASKQSVGSLFDPGQKPQMQQQQMPPSAGQPNKYRAIYDYLAADQDEVSFKEGDLVVNWQHIDEGWMTGTIERTGQKGMLPSNYVQPV</sequence>
<dbReference type="Gene3D" id="2.10.110.10">
    <property type="entry name" value="Cysteine Rich Protein"/>
    <property type="match status" value="1"/>
</dbReference>
<keyword evidence="2 6" id="KW-0479">Metal-binding</keyword>
<dbReference type="SMART" id="SM00227">
    <property type="entry name" value="NEBU"/>
    <property type="match status" value="2"/>
</dbReference>
<evidence type="ECO:0000256" key="7">
    <source>
        <dbReference type="PROSITE-ProRule" id="PRU00192"/>
    </source>
</evidence>